<reference evidence="11 12" key="1">
    <citation type="submission" date="2024-01" db="EMBL/GenBank/DDBJ databases">
        <title>The genomes of 5 underutilized Papilionoideae crops provide insights into root nodulation and disease resistance.</title>
        <authorList>
            <person name="Yuan L."/>
        </authorList>
    </citation>
    <scope>NUCLEOTIDE SEQUENCE [LARGE SCALE GENOMIC DNA]</scope>
    <source>
        <strain evidence="11">LY-2023</strain>
        <tissue evidence="11">Leaf</tissue>
    </source>
</reference>
<keyword evidence="12" id="KW-1185">Reference proteome</keyword>
<comment type="similarity">
    <text evidence="2 9">Belongs to the glycosyl hydrolase 28 family.</text>
</comment>
<dbReference type="InterPro" id="IPR006626">
    <property type="entry name" value="PbH1"/>
</dbReference>
<evidence type="ECO:0000256" key="1">
    <source>
        <dbReference type="ARBA" id="ARBA00004191"/>
    </source>
</evidence>
<dbReference type="InterPro" id="IPR012334">
    <property type="entry name" value="Pectin_lyas_fold"/>
</dbReference>
<dbReference type="GO" id="GO:0005975">
    <property type="term" value="P:carbohydrate metabolic process"/>
    <property type="evidence" value="ECO:0007669"/>
    <property type="project" value="InterPro"/>
</dbReference>
<gene>
    <name evidence="11" type="ORF">RJT34_22293</name>
</gene>
<feature type="signal peptide" evidence="10">
    <location>
        <begin position="1"/>
        <end position="20"/>
    </location>
</feature>
<evidence type="ECO:0000256" key="7">
    <source>
        <dbReference type="ARBA" id="ARBA00023316"/>
    </source>
</evidence>
<protein>
    <recommendedName>
        <fullName evidence="13">Polygalacturonase</fullName>
    </recommendedName>
</protein>
<evidence type="ECO:0000256" key="6">
    <source>
        <dbReference type="ARBA" id="ARBA00023295"/>
    </source>
</evidence>
<keyword evidence="3" id="KW-0134">Cell wall</keyword>
<dbReference type="SMART" id="SM00710">
    <property type="entry name" value="PbH1"/>
    <property type="match status" value="4"/>
</dbReference>
<dbReference type="Proteomes" id="UP001359559">
    <property type="component" value="Unassembled WGS sequence"/>
</dbReference>
<dbReference type="Pfam" id="PF00295">
    <property type="entry name" value="Glyco_hydro_28"/>
    <property type="match status" value="1"/>
</dbReference>
<accession>A0AAN9IV40</accession>
<comment type="caution">
    <text evidence="11">The sequence shown here is derived from an EMBL/GenBank/DDBJ whole genome shotgun (WGS) entry which is preliminary data.</text>
</comment>
<feature type="chain" id="PRO_5042893861" description="Polygalacturonase" evidence="10">
    <location>
        <begin position="21"/>
        <end position="330"/>
    </location>
</feature>
<name>A0AAN9IV40_CLITE</name>
<evidence type="ECO:0008006" key="13">
    <source>
        <dbReference type="Google" id="ProtNLM"/>
    </source>
</evidence>
<organism evidence="11 12">
    <name type="scientific">Clitoria ternatea</name>
    <name type="common">Butterfly pea</name>
    <dbReference type="NCBI Taxonomy" id="43366"/>
    <lineage>
        <taxon>Eukaryota</taxon>
        <taxon>Viridiplantae</taxon>
        <taxon>Streptophyta</taxon>
        <taxon>Embryophyta</taxon>
        <taxon>Tracheophyta</taxon>
        <taxon>Spermatophyta</taxon>
        <taxon>Magnoliopsida</taxon>
        <taxon>eudicotyledons</taxon>
        <taxon>Gunneridae</taxon>
        <taxon>Pentapetalae</taxon>
        <taxon>rosids</taxon>
        <taxon>fabids</taxon>
        <taxon>Fabales</taxon>
        <taxon>Fabaceae</taxon>
        <taxon>Papilionoideae</taxon>
        <taxon>50 kb inversion clade</taxon>
        <taxon>NPAAA clade</taxon>
        <taxon>indigoferoid/millettioid clade</taxon>
        <taxon>Phaseoleae</taxon>
        <taxon>Clitoria</taxon>
    </lineage>
</organism>
<keyword evidence="6 9" id="KW-0326">Glycosidase</keyword>
<keyword evidence="7" id="KW-0961">Cell wall biogenesis/degradation</keyword>
<dbReference type="AlphaFoldDB" id="A0AAN9IV40"/>
<dbReference type="PANTHER" id="PTHR31375">
    <property type="match status" value="1"/>
</dbReference>
<evidence type="ECO:0000313" key="12">
    <source>
        <dbReference type="Proteomes" id="UP001359559"/>
    </source>
</evidence>
<sequence length="330" mass="35399">MMQGLVTCVLILGLVSPCFCRWNVATKHSYHVMNNVGTKNTFNMMNYGAHGDGISDDSQALLTAWKSTCEAQGEATLVIPPNQTFMVKDINLSGPCTATNIDIQIQGKIVAPDMGSWGRDKLTLITISNVNGLTIEGTEGLIDGHGSTWWKNCPTCTRPKLLSFHACNNLVVSYLKIMNSPRAHISVNGCENVTFSHININAPSDSPNTDGIDISASKNIFIRDSTIATGDDCIAINGGSSFINATRVACGPGHGISIGSLGKNGAHEIVEEIYVQNCSFTNTTNGARIKTWPGGSGYARKITFEEITLVGAGNPIIIDQYYGTNSPKFF</sequence>
<dbReference type="InterPro" id="IPR000743">
    <property type="entry name" value="Glyco_hydro_28"/>
</dbReference>
<evidence type="ECO:0000256" key="10">
    <source>
        <dbReference type="SAM" id="SignalP"/>
    </source>
</evidence>
<dbReference type="GO" id="GO:0004650">
    <property type="term" value="F:polygalacturonase activity"/>
    <property type="evidence" value="ECO:0007669"/>
    <property type="project" value="InterPro"/>
</dbReference>
<keyword evidence="4" id="KW-0964">Secreted</keyword>
<feature type="active site" evidence="8">
    <location>
        <position position="254"/>
    </location>
</feature>
<evidence type="ECO:0000256" key="3">
    <source>
        <dbReference type="ARBA" id="ARBA00022512"/>
    </source>
</evidence>
<proteinExistence type="inferred from homology"/>
<dbReference type="PROSITE" id="PS00502">
    <property type="entry name" value="POLYGALACTURONASE"/>
    <property type="match status" value="1"/>
</dbReference>
<evidence type="ECO:0000313" key="11">
    <source>
        <dbReference type="EMBL" id="KAK7286930.1"/>
    </source>
</evidence>
<dbReference type="EMBL" id="JAYKXN010000005">
    <property type="protein sequence ID" value="KAK7286930.1"/>
    <property type="molecule type" value="Genomic_DNA"/>
</dbReference>
<evidence type="ECO:0000256" key="9">
    <source>
        <dbReference type="RuleBase" id="RU361169"/>
    </source>
</evidence>
<evidence type="ECO:0000256" key="4">
    <source>
        <dbReference type="ARBA" id="ARBA00022525"/>
    </source>
</evidence>
<dbReference type="InterPro" id="IPR011050">
    <property type="entry name" value="Pectin_lyase_fold/virulence"/>
</dbReference>
<evidence type="ECO:0000256" key="5">
    <source>
        <dbReference type="ARBA" id="ARBA00022801"/>
    </source>
</evidence>
<evidence type="ECO:0000256" key="2">
    <source>
        <dbReference type="ARBA" id="ARBA00008834"/>
    </source>
</evidence>
<dbReference type="GO" id="GO:0071555">
    <property type="term" value="P:cell wall organization"/>
    <property type="evidence" value="ECO:0007669"/>
    <property type="project" value="UniProtKB-KW"/>
</dbReference>
<dbReference type="SUPFAM" id="SSF51126">
    <property type="entry name" value="Pectin lyase-like"/>
    <property type="match status" value="1"/>
</dbReference>
<dbReference type="Gene3D" id="2.160.20.10">
    <property type="entry name" value="Single-stranded right-handed beta-helix, Pectin lyase-like"/>
    <property type="match status" value="1"/>
</dbReference>
<evidence type="ECO:0000256" key="8">
    <source>
        <dbReference type="PROSITE-ProRule" id="PRU10052"/>
    </source>
</evidence>
<keyword evidence="5 9" id="KW-0378">Hydrolase</keyword>
<keyword evidence="10" id="KW-0732">Signal</keyword>
<comment type="subcellular location">
    <subcellularLocation>
        <location evidence="1">Secreted</location>
        <location evidence="1">Cell wall</location>
    </subcellularLocation>
</comment>